<dbReference type="PROSITE" id="PS50212">
    <property type="entry name" value="RASGEF_NTER"/>
    <property type="match status" value="1"/>
</dbReference>
<feature type="domain" description="N-terminal Ras-GEF" evidence="5">
    <location>
        <begin position="1014"/>
        <end position="1144"/>
    </location>
</feature>
<name>A0A316UEE4_9BASI</name>
<feature type="compositionally biased region" description="Low complexity" evidence="3">
    <location>
        <begin position="27"/>
        <end position="55"/>
    </location>
</feature>
<evidence type="ECO:0000313" key="7">
    <source>
        <dbReference type="Proteomes" id="UP000245942"/>
    </source>
</evidence>
<dbReference type="GO" id="GO:0005886">
    <property type="term" value="C:plasma membrane"/>
    <property type="evidence" value="ECO:0007669"/>
    <property type="project" value="TreeGrafter"/>
</dbReference>
<dbReference type="InterPro" id="IPR001895">
    <property type="entry name" value="RASGEF_cat_dom"/>
</dbReference>
<accession>A0A316UEE4</accession>
<dbReference type="Gene3D" id="1.10.840.10">
    <property type="entry name" value="Ras guanine-nucleotide exchange factors catalytic domain"/>
    <property type="match status" value="1"/>
</dbReference>
<feature type="region of interest" description="Disordered" evidence="3">
    <location>
        <begin position="399"/>
        <end position="468"/>
    </location>
</feature>
<evidence type="ECO:0000256" key="3">
    <source>
        <dbReference type="SAM" id="MobiDB-lite"/>
    </source>
</evidence>
<dbReference type="Pfam" id="PF00617">
    <property type="entry name" value="RasGEF"/>
    <property type="match status" value="1"/>
</dbReference>
<evidence type="ECO:0000259" key="5">
    <source>
        <dbReference type="PROSITE" id="PS50212"/>
    </source>
</evidence>
<feature type="compositionally biased region" description="Basic and acidic residues" evidence="3">
    <location>
        <begin position="312"/>
        <end position="321"/>
    </location>
</feature>
<feature type="domain" description="Ras-GEF" evidence="4">
    <location>
        <begin position="1302"/>
        <end position="1535"/>
    </location>
</feature>
<feature type="compositionally biased region" description="Polar residues" evidence="3">
    <location>
        <begin position="629"/>
        <end position="663"/>
    </location>
</feature>
<evidence type="ECO:0000313" key="6">
    <source>
        <dbReference type="EMBL" id="PWN23572.1"/>
    </source>
</evidence>
<dbReference type="SUPFAM" id="SSF48366">
    <property type="entry name" value="Ras GEF"/>
    <property type="match status" value="1"/>
</dbReference>
<dbReference type="Gene3D" id="1.20.870.10">
    <property type="entry name" value="Son of sevenless (SoS) protein Chain: S domain 1"/>
    <property type="match status" value="1"/>
</dbReference>
<feature type="region of interest" description="Disordered" evidence="3">
    <location>
        <begin position="1"/>
        <end position="282"/>
    </location>
</feature>
<dbReference type="GeneID" id="37015492"/>
<dbReference type="OrthoDB" id="28357at2759"/>
<feature type="compositionally biased region" description="Acidic residues" evidence="3">
    <location>
        <begin position="231"/>
        <end position="251"/>
    </location>
</feature>
<proteinExistence type="predicted"/>
<dbReference type="InterPro" id="IPR036964">
    <property type="entry name" value="RASGEF_cat_dom_sf"/>
</dbReference>
<organism evidence="6 7">
    <name type="scientific">Pseudomicrostroma glucosiphilum</name>
    <dbReference type="NCBI Taxonomy" id="1684307"/>
    <lineage>
        <taxon>Eukaryota</taxon>
        <taxon>Fungi</taxon>
        <taxon>Dikarya</taxon>
        <taxon>Basidiomycota</taxon>
        <taxon>Ustilaginomycotina</taxon>
        <taxon>Exobasidiomycetes</taxon>
        <taxon>Microstromatales</taxon>
        <taxon>Microstromatales incertae sedis</taxon>
        <taxon>Pseudomicrostroma</taxon>
    </lineage>
</organism>
<keyword evidence="7" id="KW-1185">Reference proteome</keyword>
<feature type="compositionally biased region" description="Basic and acidic residues" evidence="3">
    <location>
        <begin position="1191"/>
        <end position="1202"/>
    </location>
</feature>
<dbReference type="SUPFAM" id="SSF52540">
    <property type="entry name" value="P-loop containing nucleoside triphosphate hydrolases"/>
    <property type="match status" value="1"/>
</dbReference>
<dbReference type="PANTHER" id="PTHR23113">
    <property type="entry name" value="GUANINE NUCLEOTIDE EXCHANGE FACTOR"/>
    <property type="match status" value="1"/>
</dbReference>
<feature type="region of interest" description="Disordered" evidence="3">
    <location>
        <begin position="1533"/>
        <end position="1554"/>
    </location>
</feature>
<feature type="region of interest" description="Disordered" evidence="3">
    <location>
        <begin position="615"/>
        <end position="663"/>
    </location>
</feature>
<dbReference type="InterPro" id="IPR000651">
    <property type="entry name" value="Ras-like_Gua-exchang_fac_N"/>
</dbReference>
<evidence type="ECO:0000256" key="1">
    <source>
        <dbReference type="ARBA" id="ARBA00022658"/>
    </source>
</evidence>
<evidence type="ECO:0000256" key="2">
    <source>
        <dbReference type="PROSITE-ProRule" id="PRU00168"/>
    </source>
</evidence>
<evidence type="ECO:0000259" key="4">
    <source>
        <dbReference type="PROSITE" id="PS50009"/>
    </source>
</evidence>
<feature type="region of interest" description="Disordered" evidence="3">
    <location>
        <begin position="1150"/>
        <end position="1282"/>
    </location>
</feature>
<feature type="region of interest" description="Disordered" evidence="3">
    <location>
        <begin position="307"/>
        <end position="366"/>
    </location>
</feature>
<feature type="compositionally biased region" description="Low complexity" evidence="3">
    <location>
        <begin position="433"/>
        <end position="455"/>
    </location>
</feature>
<dbReference type="GO" id="GO:0005525">
    <property type="term" value="F:GTP binding"/>
    <property type="evidence" value="ECO:0007669"/>
    <property type="project" value="InterPro"/>
</dbReference>
<feature type="region of interest" description="Disordered" evidence="3">
    <location>
        <begin position="551"/>
        <end position="577"/>
    </location>
</feature>
<dbReference type="EMBL" id="KZ819321">
    <property type="protein sequence ID" value="PWN23572.1"/>
    <property type="molecule type" value="Genomic_DNA"/>
</dbReference>
<keyword evidence="1 2" id="KW-0344">Guanine-nucleotide releasing factor</keyword>
<feature type="compositionally biased region" description="Polar residues" evidence="3">
    <location>
        <begin position="355"/>
        <end position="366"/>
    </location>
</feature>
<dbReference type="STRING" id="1684307.A0A316UEE4"/>
<feature type="compositionally biased region" description="Gly residues" evidence="3">
    <location>
        <begin position="1"/>
        <end position="13"/>
    </location>
</feature>
<sequence length="1554" mass="164578">MSVLGRGGSGIGAMGNVEDEGQSQNFSPSSSVASMVRSDSQTSPLSSSSSSRNASPKIRRRPSALAFWQRQDGPEASPLTGVPEGNQDVSPPFAYGEQCGAESSASVGPRYKKQPKPWNLGSGPDASSPSRKDASQLSAPWSSDSDDPDAGGVRSYGDGFEQTTSSLRDLGVGTSASTKRASVGARSSRSLQGSPPRRQSGSISMATTLSHAPLRRLASGDSGEDQSFYDAADDETGDDDDDTDEEDDQDVGEVNRQGVPEGRKSKRRSRAGLMKASNDNDAAEISPTAAALASVNVFQQGTQSVAWSASAVRRDGEDGLSDHPQPSTLRQDGFAPGTLHQNDNPGTAAGLAQASGPSLSISSSNWLAGSPHGTPFAPSLFPSPDPLSAAPAIQPLVPSRVEDLPPARSLPDGPLPLTPAYKNAVGSEAASPSSTVDESSFASSFSGTASLSGASRAEEPAPLINQRRRSVASTSVALPPLLHSATSPVPVVSSPSSSVQIPPIRGRARGYTVGAVPASGRYPPFVGRVYIQHPGPRSGLSREVVPEADVPATSSLAQDDNKDNPEGSLAASNSLPTDLNLASVPSAASLIESNDVAAAAGHRDVSHLRRASHANGSMLDKEARGVGNASVNDSPTAGSASQTLAPPVISSASMPTGRSRSGSTASILLQQVQHPPRSHASFVIAVIGHKGCGKSTVVRKGLKQFGLSRPQVLSEKVTSHSTLCVVNQEQRSIEVLEIDTSVLLTKKAPTLDGNTESESSEPVFAWPPYLPHMDAVVLCYDAAAEKSFTGMSNLLEAFARTQLSIVMLACKSDLYPKVIDPYDASDLAAVHGVGLAECTARSDEGKKRMRDCFSYLVKEVAKVRSARLRKSRGSTTTGPNVASPAADSATDSNPSSPVAGQRVSEGDQNYFGRTRSISPNRSGSEVEDARTPSIQGSPPASGWDSGASSSSRDRRLSLTGAPGQLPRRPSAAVGGTGAIPGGISSRGASDNSDVPSSFGGEQSEEDGFLRGNARIQHIKSAGGYVTLEELWDKLFFAAVSGNDPRFVLMFMVFYRGFVRPIKLLNELMSRFETLASAEQQDGSIIRFALMQLTKMLGDWVQDYPGDLSGPETYPLLCSFFDRLCQHPSTTHTATLLRPYVDDVKDSPDLDAAWSKDQDSSRPKTFAADASPVRPVNPAEKPDFPTSMLRGPFRERSDSEISDARSNTSARSEAALLGPAPPSQLSALVSGEANRARSASDATTFSGLNGEGSPRGQSSASLAGIAPSVTDSARSDGSAGLSMDAHQQKLSLRSVSQTLENTDDHTIAAELTRLEWDLFIAISPRDLLRHILVPRIVRGNEGPVARSIIHFNYISFWVCSMILVQQKVKNRARMLEKFMNIASILRHSNNYNTLQALLAGLNNASIHRLRSTREAMAGKSVSKVYQSLTRLMSSDRSFAAYRLALENSEGRTIPYLGVHLQDILSMSDGNPSKRASDDMVHWRKFSLMDEAVMAIVRCQREDSAGRANAAVERMIMNVPVMDEDALYQRSLTVEPRQGSGPATAGSKILKMLNNS</sequence>
<feature type="compositionally biased region" description="Low complexity" evidence="3">
    <location>
        <begin position="936"/>
        <end position="950"/>
    </location>
</feature>
<feature type="compositionally biased region" description="Polar residues" evidence="3">
    <location>
        <begin position="174"/>
        <end position="210"/>
    </location>
</feature>
<dbReference type="Pfam" id="PF00071">
    <property type="entry name" value="Ras"/>
    <property type="match status" value="1"/>
</dbReference>
<dbReference type="InterPro" id="IPR001806">
    <property type="entry name" value="Small_GTPase"/>
</dbReference>
<dbReference type="InterPro" id="IPR027417">
    <property type="entry name" value="P-loop_NTPase"/>
</dbReference>
<feature type="compositionally biased region" description="Polar residues" evidence="3">
    <location>
        <begin position="889"/>
        <end position="898"/>
    </location>
</feature>
<dbReference type="InterPro" id="IPR023578">
    <property type="entry name" value="Ras_GEF_dom_sf"/>
</dbReference>
<reference evidence="6 7" key="1">
    <citation type="journal article" date="2018" name="Mol. Biol. Evol.">
        <title>Broad Genomic Sampling Reveals a Smut Pathogenic Ancestry of the Fungal Clade Ustilaginomycotina.</title>
        <authorList>
            <person name="Kijpornyongpan T."/>
            <person name="Mondo S.J."/>
            <person name="Barry K."/>
            <person name="Sandor L."/>
            <person name="Lee J."/>
            <person name="Lipzen A."/>
            <person name="Pangilinan J."/>
            <person name="LaButti K."/>
            <person name="Hainaut M."/>
            <person name="Henrissat B."/>
            <person name="Grigoriev I.V."/>
            <person name="Spatafora J.W."/>
            <person name="Aime M.C."/>
        </authorList>
    </citation>
    <scope>NUCLEOTIDE SEQUENCE [LARGE SCALE GENOMIC DNA]</scope>
    <source>
        <strain evidence="6 7">MCA 4718</strain>
    </source>
</reference>
<dbReference type="PANTHER" id="PTHR23113:SF348">
    <property type="entry name" value="GUANYL-NUCLEOTIDE EXCHANGE FACTOR RASGEF, PUTATIVE (AFU_ORTHOLOGUE AFUA_1G04700)-RELATED"/>
    <property type="match status" value="1"/>
</dbReference>
<protein>
    <submittedName>
        <fullName evidence="6">Ras GEF</fullName>
    </submittedName>
</protein>
<feature type="compositionally biased region" description="Basic and acidic residues" evidence="3">
    <location>
        <begin position="1150"/>
        <end position="1161"/>
    </location>
</feature>
<dbReference type="GO" id="GO:0005085">
    <property type="term" value="F:guanyl-nucleotide exchange factor activity"/>
    <property type="evidence" value="ECO:0007669"/>
    <property type="project" value="UniProtKB-KW"/>
</dbReference>
<dbReference type="RefSeq" id="XP_025350732.1">
    <property type="nucleotide sequence ID" value="XM_025493758.1"/>
</dbReference>
<dbReference type="Proteomes" id="UP000245942">
    <property type="component" value="Unassembled WGS sequence"/>
</dbReference>
<dbReference type="SMART" id="SM00147">
    <property type="entry name" value="RasGEF"/>
    <property type="match status" value="1"/>
</dbReference>
<dbReference type="InterPro" id="IPR008937">
    <property type="entry name" value="Ras-like_GEF"/>
</dbReference>
<dbReference type="GO" id="GO:0007265">
    <property type="term" value="P:Ras protein signal transduction"/>
    <property type="evidence" value="ECO:0007669"/>
    <property type="project" value="TreeGrafter"/>
</dbReference>
<feature type="compositionally biased region" description="Polar residues" evidence="3">
    <location>
        <begin position="986"/>
        <end position="995"/>
    </location>
</feature>
<feature type="region of interest" description="Disordered" evidence="3">
    <location>
        <begin position="866"/>
        <end position="1005"/>
    </location>
</feature>
<gene>
    <name evidence="6" type="ORF">BCV69DRAFT_291636</name>
</gene>
<dbReference type="GO" id="GO:0003924">
    <property type="term" value="F:GTPase activity"/>
    <property type="evidence" value="ECO:0007669"/>
    <property type="project" value="InterPro"/>
</dbReference>
<dbReference type="PROSITE" id="PS50009">
    <property type="entry name" value="RASGEF_CAT"/>
    <property type="match status" value="1"/>
</dbReference>
<dbReference type="Gene3D" id="3.40.50.300">
    <property type="entry name" value="P-loop containing nucleotide triphosphate hydrolases"/>
    <property type="match status" value="1"/>
</dbReference>